<dbReference type="STRING" id="68214.AVL59_21615"/>
<reference evidence="2 4" key="2">
    <citation type="submission" date="2021-03" db="EMBL/GenBank/DDBJ databases">
        <title>Genomic Encyclopedia of Type Strains, Phase IV (KMG-IV): sequencing the most valuable type-strain genomes for metagenomic binning, comparative biology and taxonomic classification.</title>
        <authorList>
            <person name="Goeker M."/>
        </authorList>
    </citation>
    <scope>NUCLEOTIDE SEQUENCE [LARGE SCALE GENOMIC DNA]</scope>
    <source>
        <strain evidence="2 4">DSM 40499</strain>
    </source>
</reference>
<dbReference type="Proteomes" id="UP000092659">
    <property type="component" value="Chromosome"/>
</dbReference>
<dbReference type="EMBL" id="JAGGLP010000040">
    <property type="protein sequence ID" value="MBP2056100.1"/>
    <property type="molecule type" value="Genomic_DNA"/>
</dbReference>
<dbReference type="RefSeq" id="WP_067306960.1">
    <property type="nucleotide sequence ID" value="NZ_CP016279.1"/>
</dbReference>
<reference evidence="1 3" key="1">
    <citation type="submission" date="2016-06" db="EMBL/GenBank/DDBJ databases">
        <title>Complete genome sequence of Streptomyces griseochromogenes ATCC 14511, the Blasticidin S producer.</title>
        <authorList>
            <person name="Wu L."/>
        </authorList>
    </citation>
    <scope>NUCLEOTIDE SEQUENCE [LARGE SCALE GENOMIC DNA]</scope>
    <source>
        <strain evidence="1 3">ATCC 14511</strain>
    </source>
</reference>
<dbReference type="Pfam" id="PF13384">
    <property type="entry name" value="HTH_23"/>
    <property type="match status" value="1"/>
</dbReference>
<accession>A0A1B1AZ32</accession>
<evidence type="ECO:0000313" key="2">
    <source>
        <dbReference type="EMBL" id="MBP2056100.1"/>
    </source>
</evidence>
<evidence type="ECO:0000313" key="4">
    <source>
        <dbReference type="Proteomes" id="UP001519309"/>
    </source>
</evidence>
<dbReference type="InterPro" id="IPR009057">
    <property type="entry name" value="Homeodomain-like_sf"/>
</dbReference>
<sequence length="142" mass="15753">MHYVAAHEEHAEQAFLAAAKLQADGTHIIFSRDDHDSLHLFNRADRFLLHGWCVLSPLQACDKGNVCLTCSVFVAAASHQSALQGQLAETEALINRSTRERIRMEASEQFAAGAANAEVAKDLRVSVRSVQRWRRAWQDVGA</sequence>
<dbReference type="KEGG" id="sgs:AVL59_21615"/>
<protein>
    <submittedName>
        <fullName evidence="1">Uncharacterized protein</fullName>
    </submittedName>
</protein>
<proteinExistence type="predicted"/>
<dbReference type="Proteomes" id="UP001519309">
    <property type="component" value="Unassembled WGS sequence"/>
</dbReference>
<evidence type="ECO:0000313" key="1">
    <source>
        <dbReference type="EMBL" id="ANP51834.1"/>
    </source>
</evidence>
<dbReference type="AlphaFoldDB" id="A0A1B1AZ32"/>
<gene>
    <name evidence="1" type="ORF">AVL59_21615</name>
    <name evidence="2" type="ORF">J2Z21_009117</name>
</gene>
<dbReference type="EMBL" id="CP016279">
    <property type="protein sequence ID" value="ANP51834.1"/>
    <property type="molecule type" value="Genomic_DNA"/>
</dbReference>
<keyword evidence="4" id="KW-1185">Reference proteome</keyword>
<evidence type="ECO:0000313" key="3">
    <source>
        <dbReference type="Proteomes" id="UP000092659"/>
    </source>
</evidence>
<dbReference type="SUPFAM" id="SSF46689">
    <property type="entry name" value="Homeodomain-like"/>
    <property type="match status" value="1"/>
</dbReference>
<organism evidence="1 3">
    <name type="scientific">Streptomyces griseochromogenes</name>
    <dbReference type="NCBI Taxonomy" id="68214"/>
    <lineage>
        <taxon>Bacteria</taxon>
        <taxon>Bacillati</taxon>
        <taxon>Actinomycetota</taxon>
        <taxon>Actinomycetes</taxon>
        <taxon>Kitasatosporales</taxon>
        <taxon>Streptomycetaceae</taxon>
        <taxon>Streptomyces</taxon>
    </lineage>
</organism>
<name>A0A1B1AZ32_9ACTN</name>